<comment type="caution">
    <text evidence="3">The sequence shown here is derived from an EMBL/GenBank/DDBJ whole genome shotgun (WGS) entry which is preliminary data.</text>
</comment>
<dbReference type="InterPro" id="IPR050618">
    <property type="entry name" value="Ubq-SigPath_Reg"/>
</dbReference>
<dbReference type="InterPro" id="IPR003877">
    <property type="entry name" value="SPRY_dom"/>
</dbReference>
<proteinExistence type="predicted"/>
<feature type="domain" description="SPRY" evidence="2">
    <location>
        <begin position="145"/>
        <end position="276"/>
    </location>
</feature>
<dbReference type="AlphaFoldDB" id="A0A2G8RME6"/>
<feature type="region of interest" description="Disordered" evidence="1">
    <location>
        <begin position="290"/>
        <end position="320"/>
    </location>
</feature>
<dbReference type="SMART" id="SM00449">
    <property type="entry name" value="SPRY"/>
    <property type="match status" value="1"/>
</dbReference>
<keyword evidence="4" id="KW-1185">Reference proteome</keyword>
<organism evidence="3 4">
    <name type="scientific">Ganoderma sinense ZZ0214-1</name>
    <dbReference type="NCBI Taxonomy" id="1077348"/>
    <lineage>
        <taxon>Eukaryota</taxon>
        <taxon>Fungi</taxon>
        <taxon>Dikarya</taxon>
        <taxon>Basidiomycota</taxon>
        <taxon>Agaricomycotina</taxon>
        <taxon>Agaricomycetes</taxon>
        <taxon>Polyporales</taxon>
        <taxon>Polyporaceae</taxon>
        <taxon>Ganoderma</taxon>
    </lineage>
</organism>
<dbReference type="InterPro" id="IPR043136">
    <property type="entry name" value="B30.2/SPRY_sf"/>
</dbReference>
<name>A0A2G8RME6_9APHY</name>
<dbReference type="EMBL" id="AYKW01000069">
    <property type="protein sequence ID" value="PIL22683.1"/>
    <property type="molecule type" value="Genomic_DNA"/>
</dbReference>
<evidence type="ECO:0000256" key="1">
    <source>
        <dbReference type="SAM" id="MobiDB-lite"/>
    </source>
</evidence>
<reference evidence="3 4" key="1">
    <citation type="journal article" date="2015" name="Sci. Rep.">
        <title>Chromosome-level genome map provides insights into diverse defense mechanisms in the medicinal fungus Ganoderma sinense.</title>
        <authorList>
            <person name="Zhu Y."/>
            <person name="Xu J."/>
            <person name="Sun C."/>
            <person name="Zhou S."/>
            <person name="Xu H."/>
            <person name="Nelson D.R."/>
            <person name="Qian J."/>
            <person name="Song J."/>
            <person name="Luo H."/>
            <person name="Xiang L."/>
            <person name="Li Y."/>
            <person name="Xu Z."/>
            <person name="Ji A."/>
            <person name="Wang L."/>
            <person name="Lu S."/>
            <person name="Hayward A."/>
            <person name="Sun W."/>
            <person name="Li X."/>
            <person name="Schwartz D.C."/>
            <person name="Wang Y."/>
            <person name="Chen S."/>
        </authorList>
    </citation>
    <scope>NUCLEOTIDE SEQUENCE [LARGE SCALE GENOMIC DNA]</scope>
    <source>
        <strain evidence="3 4">ZZ0214-1</strain>
    </source>
</reference>
<dbReference type="SUPFAM" id="SSF49899">
    <property type="entry name" value="Concanavalin A-like lectins/glucanases"/>
    <property type="match status" value="1"/>
</dbReference>
<sequence length="320" mass="35044">MSWLKAALHPSSKSKGKGPAHDYQNPSDALPSWNPSPFDEQIRPEGRYADATDQDCESAKHFCLKHPLAPPRLLSSEAIERIRAQGCGAWELELPTVVEGRSFKGTIHNGHKSGVIRVVSKCDCPDSCIFSNLPILAGLYDPRGKDGVYYEVKMIRVPPQPGSIAIGMACRPYPGWRMPGWNRLSAGFHTDDCSTFFEDPDGGRAYVGEFAIKSGHVIGIGYRFATGEVFWTHNGRPLGTAFTGVFMPREQHDVYAAIGVTGPGEAEFEANFGAGWDFEWKEGNNWKVQGHVGMSPGGSGEADDDLPSYTDSRNDRPVLN</sequence>
<accession>A0A2G8RME6</accession>
<dbReference type="Proteomes" id="UP000230002">
    <property type="component" value="Unassembled WGS sequence"/>
</dbReference>
<dbReference type="OrthoDB" id="258495at2759"/>
<evidence type="ECO:0000259" key="2">
    <source>
        <dbReference type="SMART" id="SM00449"/>
    </source>
</evidence>
<dbReference type="Gene3D" id="2.60.120.920">
    <property type="match status" value="1"/>
</dbReference>
<gene>
    <name evidence="3" type="ORF">GSI_15376</name>
</gene>
<dbReference type="InterPro" id="IPR013320">
    <property type="entry name" value="ConA-like_dom_sf"/>
</dbReference>
<evidence type="ECO:0000313" key="4">
    <source>
        <dbReference type="Proteomes" id="UP000230002"/>
    </source>
</evidence>
<dbReference type="Pfam" id="PF00622">
    <property type="entry name" value="SPRY"/>
    <property type="match status" value="1"/>
</dbReference>
<dbReference type="STRING" id="1077348.A0A2G8RME6"/>
<evidence type="ECO:0000313" key="3">
    <source>
        <dbReference type="EMBL" id="PIL22683.1"/>
    </source>
</evidence>
<feature type="region of interest" description="Disordered" evidence="1">
    <location>
        <begin position="1"/>
        <end position="43"/>
    </location>
</feature>
<protein>
    <recommendedName>
        <fullName evidence="2">SPRY domain-containing protein</fullName>
    </recommendedName>
</protein>
<dbReference type="PANTHER" id="PTHR12864">
    <property type="entry name" value="RAN BINDING PROTEIN 9-RELATED"/>
    <property type="match status" value="1"/>
</dbReference>